<keyword evidence="8" id="KW-0812">Transmembrane</keyword>
<keyword evidence="4" id="KW-0547">Nucleotide-binding</keyword>
<feature type="domain" description="Protein kinase" evidence="9">
    <location>
        <begin position="21"/>
        <end position="290"/>
    </location>
</feature>
<proteinExistence type="predicted"/>
<name>A0A9W6SMW8_9ACTN</name>
<organism evidence="10 11">
    <name type="scientific">Actinorhabdospora filicis</name>
    <dbReference type="NCBI Taxonomy" id="1785913"/>
    <lineage>
        <taxon>Bacteria</taxon>
        <taxon>Bacillati</taxon>
        <taxon>Actinomycetota</taxon>
        <taxon>Actinomycetes</taxon>
        <taxon>Micromonosporales</taxon>
        <taxon>Micromonosporaceae</taxon>
        <taxon>Actinorhabdospora</taxon>
    </lineage>
</organism>
<dbReference type="Proteomes" id="UP001165079">
    <property type="component" value="Unassembled WGS sequence"/>
</dbReference>
<keyword evidence="6" id="KW-0067">ATP-binding</keyword>
<dbReference type="InterPro" id="IPR000719">
    <property type="entry name" value="Prot_kinase_dom"/>
</dbReference>
<protein>
    <recommendedName>
        <fullName evidence="1">non-specific serine/threonine protein kinase</fullName>
        <ecNumber evidence="1">2.7.11.1</ecNumber>
    </recommendedName>
</protein>
<evidence type="ECO:0000256" key="7">
    <source>
        <dbReference type="SAM" id="MobiDB-lite"/>
    </source>
</evidence>
<dbReference type="Gene3D" id="1.10.510.10">
    <property type="entry name" value="Transferase(Phosphotransferase) domain 1"/>
    <property type="match status" value="1"/>
</dbReference>
<reference evidence="10" key="1">
    <citation type="submission" date="2023-03" db="EMBL/GenBank/DDBJ databases">
        <title>Actinorhabdospora filicis NBRC 111898.</title>
        <authorList>
            <person name="Ichikawa N."/>
            <person name="Sato H."/>
            <person name="Tonouchi N."/>
        </authorList>
    </citation>
    <scope>NUCLEOTIDE SEQUENCE</scope>
    <source>
        <strain evidence="10">NBRC 111898</strain>
    </source>
</reference>
<evidence type="ECO:0000256" key="3">
    <source>
        <dbReference type="ARBA" id="ARBA00022679"/>
    </source>
</evidence>
<feature type="region of interest" description="Disordered" evidence="7">
    <location>
        <begin position="294"/>
        <end position="315"/>
    </location>
</feature>
<keyword evidence="8" id="KW-0472">Membrane</keyword>
<sequence length="520" mass="55508">MSAAPEPRPYVVGPDDAPDKYRLRRQVGGGGEAELWEAELTVDGAAERVAVKVLRDRHAVDAGAWRDRWSEQAELLRLMRHPGVVGVHAYFEGARMHLAGETPDPAEGRTHYLVMNWVDGQDLRQWVTEGHDRGAALRHLMQIADVLDWLHEGRATPSGRPVVHGDVSPGNVVINADGQAVLVDFGLFRMATAIALPSAGTQGYLAPEVVLGGEYSPASDRYAFGALAYFVLTGSAPPADPELLRLEIADAVDPGGVADADLLGRIFDPEPAERPAVGDWIRLLRQHSSTMIPRGASLPAPAPRSSLPPPRPPRVLAARRPTVWREPVTTGPVLTVPPPPRSLPRARPIAAPPPKRRFDTWQWLVAVLAVVLVVAFCGLMGAALWANSHGDDSGPMNANSNYSPFILQPPPGATRVPITINGQGYEAIQAAPCAKFTAQDYALPGGYNSVDLQLVLADDNPKGTGALFTVELDGKEAASTTVGQGDWGSLSVRLRDAKVMRVTVESTAPGTCAVLSGSVS</sequence>
<dbReference type="Pfam" id="PF00069">
    <property type="entry name" value="Pkinase"/>
    <property type="match status" value="1"/>
</dbReference>
<dbReference type="PANTHER" id="PTHR43289:SF6">
    <property type="entry name" value="SERINE_THREONINE-PROTEIN KINASE NEKL-3"/>
    <property type="match status" value="1"/>
</dbReference>
<dbReference type="GO" id="GO:0005524">
    <property type="term" value="F:ATP binding"/>
    <property type="evidence" value="ECO:0007669"/>
    <property type="project" value="UniProtKB-KW"/>
</dbReference>
<dbReference type="InterPro" id="IPR008266">
    <property type="entry name" value="Tyr_kinase_AS"/>
</dbReference>
<keyword evidence="3" id="KW-0808">Transferase</keyword>
<dbReference type="InterPro" id="IPR011009">
    <property type="entry name" value="Kinase-like_dom_sf"/>
</dbReference>
<evidence type="ECO:0000313" key="11">
    <source>
        <dbReference type="Proteomes" id="UP001165079"/>
    </source>
</evidence>
<comment type="caution">
    <text evidence="10">The sequence shown here is derived from an EMBL/GenBank/DDBJ whole genome shotgun (WGS) entry which is preliminary data.</text>
</comment>
<dbReference type="CDD" id="cd14014">
    <property type="entry name" value="STKc_PknB_like"/>
    <property type="match status" value="1"/>
</dbReference>
<evidence type="ECO:0000256" key="2">
    <source>
        <dbReference type="ARBA" id="ARBA00022527"/>
    </source>
</evidence>
<dbReference type="PANTHER" id="PTHR43289">
    <property type="entry name" value="MITOGEN-ACTIVATED PROTEIN KINASE KINASE KINASE 20-RELATED"/>
    <property type="match status" value="1"/>
</dbReference>
<dbReference type="AlphaFoldDB" id="A0A9W6SMW8"/>
<feature type="compositionally biased region" description="Pro residues" evidence="7">
    <location>
        <begin position="300"/>
        <end position="313"/>
    </location>
</feature>
<evidence type="ECO:0000256" key="5">
    <source>
        <dbReference type="ARBA" id="ARBA00022777"/>
    </source>
</evidence>
<evidence type="ECO:0000259" key="9">
    <source>
        <dbReference type="PROSITE" id="PS50011"/>
    </source>
</evidence>
<evidence type="ECO:0000256" key="1">
    <source>
        <dbReference type="ARBA" id="ARBA00012513"/>
    </source>
</evidence>
<evidence type="ECO:0000256" key="6">
    <source>
        <dbReference type="ARBA" id="ARBA00022840"/>
    </source>
</evidence>
<evidence type="ECO:0000256" key="4">
    <source>
        <dbReference type="ARBA" id="ARBA00022741"/>
    </source>
</evidence>
<feature type="transmembrane region" description="Helical" evidence="8">
    <location>
        <begin position="361"/>
        <end position="386"/>
    </location>
</feature>
<keyword evidence="5" id="KW-0418">Kinase</keyword>
<keyword evidence="8" id="KW-1133">Transmembrane helix</keyword>
<gene>
    <name evidence="10" type="ORF">Afil01_39500</name>
</gene>
<dbReference type="GO" id="GO:0004674">
    <property type="term" value="F:protein serine/threonine kinase activity"/>
    <property type="evidence" value="ECO:0007669"/>
    <property type="project" value="UniProtKB-KW"/>
</dbReference>
<accession>A0A9W6SMW8</accession>
<dbReference type="EMBL" id="BSTX01000002">
    <property type="protein sequence ID" value="GLZ79143.1"/>
    <property type="molecule type" value="Genomic_DNA"/>
</dbReference>
<evidence type="ECO:0000256" key="8">
    <source>
        <dbReference type="SAM" id="Phobius"/>
    </source>
</evidence>
<dbReference type="PROSITE" id="PS00109">
    <property type="entry name" value="PROTEIN_KINASE_TYR"/>
    <property type="match status" value="1"/>
</dbReference>
<keyword evidence="2" id="KW-0723">Serine/threonine-protein kinase</keyword>
<keyword evidence="11" id="KW-1185">Reference proteome</keyword>
<dbReference type="SUPFAM" id="SSF56112">
    <property type="entry name" value="Protein kinase-like (PK-like)"/>
    <property type="match status" value="1"/>
</dbReference>
<dbReference type="PROSITE" id="PS50011">
    <property type="entry name" value="PROTEIN_KINASE_DOM"/>
    <property type="match status" value="1"/>
</dbReference>
<dbReference type="EC" id="2.7.11.1" evidence="1"/>
<evidence type="ECO:0000313" key="10">
    <source>
        <dbReference type="EMBL" id="GLZ79143.1"/>
    </source>
</evidence>
<dbReference type="RefSeq" id="WP_285664268.1">
    <property type="nucleotide sequence ID" value="NZ_BSTX01000002.1"/>
</dbReference>